<dbReference type="STRING" id="1121449.SAMN02745704_01424"/>
<evidence type="ECO:0000256" key="4">
    <source>
        <dbReference type="ARBA" id="ARBA00022989"/>
    </source>
</evidence>
<evidence type="ECO:0000256" key="5">
    <source>
        <dbReference type="ARBA" id="ARBA00023136"/>
    </source>
</evidence>
<keyword evidence="3 6" id="KW-0812">Transmembrane</keyword>
<gene>
    <name evidence="8" type="ORF">SAMN02745704_01424</name>
</gene>
<dbReference type="AlphaFoldDB" id="A0A1T4WUC6"/>
<evidence type="ECO:0000256" key="3">
    <source>
        <dbReference type="ARBA" id="ARBA00022692"/>
    </source>
</evidence>
<keyword evidence="2" id="KW-1003">Cell membrane</keyword>
<feature type="domain" description="Cardiolipin synthase N-terminal" evidence="7">
    <location>
        <begin position="22"/>
        <end position="64"/>
    </location>
</feature>
<evidence type="ECO:0000313" key="8">
    <source>
        <dbReference type="EMBL" id="SKA80970.1"/>
    </source>
</evidence>
<keyword evidence="5 6" id="KW-0472">Membrane</keyword>
<dbReference type="EMBL" id="FUYC01000004">
    <property type="protein sequence ID" value="SKA80970.1"/>
    <property type="molecule type" value="Genomic_DNA"/>
</dbReference>
<keyword evidence="4 6" id="KW-1133">Transmembrane helix</keyword>
<feature type="transmembrane region" description="Helical" evidence="6">
    <location>
        <begin position="44"/>
        <end position="63"/>
    </location>
</feature>
<evidence type="ECO:0000256" key="6">
    <source>
        <dbReference type="SAM" id="Phobius"/>
    </source>
</evidence>
<evidence type="ECO:0000259" key="7">
    <source>
        <dbReference type="Pfam" id="PF13396"/>
    </source>
</evidence>
<dbReference type="RefSeq" id="WP_078716992.1">
    <property type="nucleotide sequence ID" value="NZ_FUYC01000004.1"/>
</dbReference>
<proteinExistence type="predicted"/>
<dbReference type="InterPro" id="IPR027379">
    <property type="entry name" value="CLS_N"/>
</dbReference>
<evidence type="ECO:0000256" key="1">
    <source>
        <dbReference type="ARBA" id="ARBA00004651"/>
    </source>
</evidence>
<dbReference type="Pfam" id="PF13396">
    <property type="entry name" value="PLDc_N"/>
    <property type="match status" value="1"/>
</dbReference>
<keyword evidence="9" id="KW-1185">Reference proteome</keyword>
<accession>A0A1T4WUC6</accession>
<comment type="subcellular location">
    <subcellularLocation>
        <location evidence="1">Cell membrane</location>
        <topology evidence="1">Multi-pass membrane protein</topology>
    </subcellularLocation>
</comment>
<reference evidence="8 9" key="1">
    <citation type="submission" date="2017-02" db="EMBL/GenBank/DDBJ databases">
        <authorList>
            <person name="Peterson S.W."/>
        </authorList>
    </citation>
    <scope>NUCLEOTIDE SEQUENCE [LARGE SCALE GENOMIC DNA]</scope>
    <source>
        <strain evidence="8 9">DSM 16080</strain>
    </source>
</reference>
<evidence type="ECO:0000313" key="9">
    <source>
        <dbReference type="Proteomes" id="UP000190027"/>
    </source>
</evidence>
<protein>
    <submittedName>
        <fullName evidence="8">Phospholipase_D-nuclease N-terminal</fullName>
    </submittedName>
</protein>
<evidence type="ECO:0000256" key="2">
    <source>
        <dbReference type="ARBA" id="ARBA00022475"/>
    </source>
</evidence>
<dbReference type="Proteomes" id="UP000190027">
    <property type="component" value="Unassembled WGS sequence"/>
</dbReference>
<organism evidence="8 9">
    <name type="scientific">Paucidesulfovibrio gracilis DSM 16080</name>
    <dbReference type="NCBI Taxonomy" id="1121449"/>
    <lineage>
        <taxon>Bacteria</taxon>
        <taxon>Pseudomonadati</taxon>
        <taxon>Thermodesulfobacteriota</taxon>
        <taxon>Desulfovibrionia</taxon>
        <taxon>Desulfovibrionales</taxon>
        <taxon>Desulfovibrionaceae</taxon>
        <taxon>Paucidesulfovibrio</taxon>
    </lineage>
</organism>
<feature type="transmembrane region" description="Helical" evidence="6">
    <location>
        <begin position="12"/>
        <end position="32"/>
    </location>
</feature>
<dbReference type="GO" id="GO:0005886">
    <property type="term" value="C:plasma membrane"/>
    <property type="evidence" value="ECO:0007669"/>
    <property type="project" value="UniProtKB-SubCell"/>
</dbReference>
<sequence length="72" mass="8210">MNVDLTPQQWLILLGVVGIFAALSLYSIWDAFHRQFKSTGEKMAWVQVSVLVPFLGGLAYLIFGKRRGERIR</sequence>
<dbReference type="OrthoDB" id="5348497at2"/>
<name>A0A1T4WUC6_9BACT</name>